<proteinExistence type="predicted"/>
<dbReference type="EMBL" id="RDQH01000329">
    <property type="protein sequence ID" value="RXI03196.1"/>
    <property type="molecule type" value="Genomic_DNA"/>
</dbReference>
<evidence type="ECO:0000313" key="4">
    <source>
        <dbReference type="Proteomes" id="UP000290289"/>
    </source>
</evidence>
<keyword evidence="4" id="KW-1185">Reference proteome</keyword>
<dbReference type="InterPro" id="IPR011205">
    <property type="entry name" value="UCP015417_vWA"/>
</dbReference>
<sequence length="272" mass="31096">MVKQPSIQQRTDSSGSTPTPLPSKLLPLTTPEQFRQYSRDPQRRSPSRTQERKLENHFNSLNNDDPNIQEHFQLEITDATDYFHSMGGSMDRATLVCESIARKIFPRLWTPSNVLIELTLRPIERKPCSCLAEKYLKDLKASGGNSSNSKMIYPQVPCSHDITHYVTDNDLREVAELQWQAVVEHMYLKQGKLKNYLAVYDRAILTDQANDVALALALALALTVLVFDLGGAPWKRKAFTFGRNPRLFTIQDHDLRSKSTFVRRMDEMVDVT</sequence>
<evidence type="ECO:0000256" key="2">
    <source>
        <dbReference type="SAM" id="Phobius"/>
    </source>
</evidence>
<feature type="region of interest" description="Disordered" evidence="1">
    <location>
        <begin position="1"/>
        <end position="52"/>
    </location>
</feature>
<dbReference type="Proteomes" id="UP000290289">
    <property type="component" value="Chromosome 3"/>
</dbReference>
<keyword evidence="2" id="KW-1133">Transmembrane helix</keyword>
<feature type="compositionally biased region" description="Polar residues" evidence="1">
    <location>
        <begin position="1"/>
        <end position="12"/>
    </location>
</feature>
<dbReference type="PANTHER" id="PTHR31373:SF17">
    <property type="entry name" value="OS06G0652100 PROTEIN"/>
    <property type="match status" value="1"/>
</dbReference>
<organism evidence="3 4">
    <name type="scientific">Malus domestica</name>
    <name type="common">Apple</name>
    <name type="synonym">Pyrus malus</name>
    <dbReference type="NCBI Taxonomy" id="3750"/>
    <lineage>
        <taxon>Eukaryota</taxon>
        <taxon>Viridiplantae</taxon>
        <taxon>Streptophyta</taxon>
        <taxon>Embryophyta</taxon>
        <taxon>Tracheophyta</taxon>
        <taxon>Spermatophyta</taxon>
        <taxon>Magnoliopsida</taxon>
        <taxon>eudicotyledons</taxon>
        <taxon>Gunneridae</taxon>
        <taxon>Pentapetalae</taxon>
        <taxon>rosids</taxon>
        <taxon>fabids</taxon>
        <taxon>Rosales</taxon>
        <taxon>Rosaceae</taxon>
        <taxon>Amygdaloideae</taxon>
        <taxon>Maleae</taxon>
        <taxon>Malus</taxon>
    </lineage>
</organism>
<keyword evidence="2" id="KW-0472">Membrane</keyword>
<dbReference type="AlphaFoldDB" id="A0A498K720"/>
<name>A0A498K720_MALDO</name>
<feature type="compositionally biased region" description="Basic and acidic residues" evidence="1">
    <location>
        <begin position="37"/>
        <end position="52"/>
    </location>
</feature>
<evidence type="ECO:0000256" key="1">
    <source>
        <dbReference type="SAM" id="MobiDB-lite"/>
    </source>
</evidence>
<gene>
    <name evidence="3" type="ORF">DVH24_003848</name>
</gene>
<keyword evidence="2" id="KW-0812">Transmembrane</keyword>
<comment type="caution">
    <text evidence="3">The sequence shown here is derived from an EMBL/GenBank/DDBJ whole genome shotgun (WGS) entry which is preliminary data.</text>
</comment>
<protein>
    <submittedName>
        <fullName evidence="3">Uncharacterized protein</fullName>
    </submittedName>
</protein>
<reference evidence="3 4" key="1">
    <citation type="submission" date="2018-10" db="EMBL/GenBank/DDBJ databases">
        <title>A high-quality apple genome assembly.</title>
        <authorList>
            <person name="Hu J."/>
        </authorList>
    </citation>
    <scope>NUCLEOTIDE SEQUENCE [LARGE SCALE GENOMIC DNA]</scope>
    <source>
        <strain evidence="4">cv. HFTH1</strain>
        <tissue evidence="3">Young leaf</tissue>
    </source>
</reference>
<accession>A0A498K720</accession>
<feature type="compositionally biased region" description="Low complexity" evidence="1">
    <location>
        <begin position="13"/>
        <end position="31"/>
    </location>
</feature>
<dbReference type="PANTHER" id="PTHR31373">
    <property type="entry name" value="OS06G0652100 PROTEIN"/>
    <property type="match status" value="1"/>
</dbReference>
<feature type="transmembrane region" description="Helical" evidence="2">
    <location>
        <begin position="212"/>
        <end position="234"/>
    </location>
</feature>
<evidence type="ECO:0000313" key="3">
    <source>
        <dbReference type="EMBL" id="RXI03196.1"/>
    </source>
</evidence>